<evidence type="ECO:0000313" key="3">
    <source>
        <dbReference type="Proteomes" id="UP000315471"/>
    </source>
</evidence>
<gene>
    <name evidence="2" type="primary">cypM_1</name>
    <name evidence="2" type="ORF">Q31b_04360</name>
</gene>
<dbReference type="PANTHER" id="PTHR42912">
    <property type="entry name" value="METHYLTRANSFERASE"/>
    <property type="match status" value="1"/>
</dbReference>
<dbReference type="GO" id="GO:0032259">
    <property type="term" value="P:methylation"/>
    <property type="evidence" value="ECO:0007669"/>
    <property type="project" value="UniProtKB-KW"/>
</dbReference>
<sequence length="278" mass="31349">MPSLNQPPKPTRLPLWRRPLGVSPGTWDYVNERTIADHYDAFVADTPLCRLDQQIVAGEFPLLNLDNSLANSVSILDLGCGSGRVALPLASRGYEVIGVDLSNRMLEVMLEKSRTAELRGSVHAVRANLVELDGFADHSIDHAICMFSTLGMIKGRQYRQQLLRHVARILRPAGKLVVHVHNRWAVLREPKGPQRVIGSYLRSRFHSEHEFGDYIYSYRGLSKMFMHRFSRRELAADLVHCGWKIDRIERVTADGQSLLHGYHFFPPGGFVAIGTKGD</sequence>
<proteinExistence type="predicted"/>
<organism evidence="2 3">
    <name type="scientific">Novipirellula aureliae</name>
    <dbReference type="NCBI Taxonomy" id="2527966"/>
    <lineage>
        <taxon>Bacteria</taxon>
        <taxon>Pseudomonadati</taxon>
        <taxon>Planctomycetota</taxon>
        <taxon>Planctomycetia</taxon>
        <taxon>Pirellulales</taxon>
        <taxon>Pirellulaceae</taxon>
        <taxon>Novipirellula</taxon>
    </lineage>
</organism>
<keyword evidence="3" id="KW-1185">Reference proteome</keyword>
<feature type="domain" description="Methyltransferase" evidence="1">
    <location>
        <begin position="75"/>
        <end position="174"/>
    </location>
</feature>
<dbReference type="Proteomes" id="UP000315471">
    <property type="component" value="Unassembled WGS sequence"/>
</dbReference>
<reference evidence="2 3" key="1">
    <citation type="submission" date="2019-02" db="EMBL/GenBank/DDBJ databases">
        <title>Deep-cultivation of Planctomycetes and their phenomic and genomic characterization uncovers novel biology.</title>
        <authorList>
            <person name="Wiegand S."/>
            <person name="Jogler M."/>
            <person name="Boedeker C."/>
            <person name="Pinto D."/>
            <person name="Vollmers J."/>
            <person name="Rivas-Marin E."/>
            <person name="Kohn T."/>
            <person name="Peeters S.H."/>
            <person name="Heuer A."/>
            <person name="Rast P."/>
            <person name="Oberbeckmann S."/>
            <person name="Bunk B."/>
            <person name="Jeske O."/>
            <person name="Meyerdierks A."/>
            <person name="Storesund J.E."/>
            <person name="Kallscheuer N."/>
            <person name="Luecker S."/>
            <person name="Lage O.M."/>
            <person name="Pohl T."/>
            <person name="Merkel B.J."/>
            <person name="Hornburger P."/>
            <person name="Mueller R.-W."/>
            <person name="Bruemmer F."/>
            <person name="Labrenz M."/>
            <person name="Spormann A.M."/>
            <person name="Op Den Camp H."/>
            <person name="Overmann J."/>
            <person name="Amann R."/>
            <person name="Jetten M.S.M."/>
            <person name="Mascher T."/>
            <person name="Medema M.H."/>
            <person name="Devos D.P."/>
            <person name="Kaster A.-K."/>
            <person name="Ovreas L."/>
            <person name="Rohde M."/>
            <person name="Galperin M.Y."/>
            <person name="Jogler C."/>
        </authorList>
    </citation>
    <scope>NUCLEOTIDE SEQUENCE [LARGE SCALE GENOMIC DNA]</scope>
    <source>
        <strain evidence="2 3">Q31b</strain>
    </source>
</reference>
<dbReference type="SUPFAM" id="SSF53335">
    <property type="entry name" value="S-adenosyl-L-methionine-dependent methyltransferases"/>
    <property type="match status" value="1"/>
</dbReference>
<name>A0A5C6E9R2_9BACT</name>
<accession>A0A5C6E9R2</accession>
<dbReference type="PANTHER" id="PTHR42912:SF80">
    <property type="entry name" value="METHYLTRANSFERASE DOMAIN-CONTAINING PROTEIN"/>
    <property type="match status" value="1"/>
</dbReference>
<evidence type="ECO:0000313" key="2">
    <source>
        <dbReference type="EMBL" id="TWU45265.1"/>
    </source>
</evidence>
<dbReference type="Pfam" id="PF13649">
    <property type="entry name" value="Methyltransf_25"/>
    <property type="match status" value="1"/>
</dbReference>
<dbReference type="EC" id="2.1.1.-" evidence="2"/>
<dbReference type="InterPro" id="IPR029063">
    <property type="entry name" value="SAM-dependent_MTases_sf"/>
</dbReference>
<comment type="caution">
    <text evidence="2">The sequence shown here is derived from an EMBL/GenBank/DDBJ whole genome shotgun (WGS) entry which is preliminary data.</text>
</comment>
<dbReference type="EMBL" id="SJPY01000001">
    <property type="protein sequence ID" value="TWU45265.1"/>
    <property type="molecule type" value="Genomic_DNA"/>
</dbReference>
<dbReference type="InterPro" id="IPR041698">
    <property type="entry name" value="Methyltransf_25"/>
</dbReference>
<dbReference type="Gene3D" id="3.40.50.150">
    <property type="entry name" value="Vaccinia Virus protein VP39"/>
    <property type="match status" value="1"/>
</dbReference>
<dbReference type="CDD" id="cd02440">
    <property type="entry name" value="AdoMet_MTases"/>
    <property type="match status" value="1"/>
</dbReference>
<keyword evidence="2" id="KW-0489">Methyltransferase</keyword>
<keyword evidence="2" id="KW-0808">Transferase</keyword>
<protein>
    <submittedName>
        <fullName evidence="2">Cypemycin methyltransferase</fullName>
        <ecNumber evidence="2">2.1.1.-</ecNumber>
    </submittedName>
</protein>
<dbReference type="GO" id="GO:0008168">
    <property type="term" value="F:methyltransferase activity"/>
    <property type="evidence" value="ECO:0007669"/>
    <property type="project" value="UniProtKB-KW"/>
</dbReference>
<evidence type="ECO:0000259" key="1">
    <source>
        <dbReference type="Pfam" id="PF13649"/>
    </source>
</evidence>
<dbReference type="InterPro" id="IPR050508">
    <property type="entry name" value="Methyltransf_Superfamily"/>
</dbReference>
<dbReference type="AlphaFoldDB" id="A0A5C6E9R2"/>